<gene>
    <name evidence="1" type="ORF">B9Z55_027511</name>
</gene>
<accession>A0A2G5SGA0</accession>
<protein>
    <submittedName>
        <fullName evidence="1">Uncharacterized protein</fullName>
    </submittedName>
</protein>
<evidence type="ECO:0000313" key="1">
    <source>
        <dbReference type="EMBL" id="PIC13939.1"/>
    </source>
</evidence>
<dbReference type="AlphaFoldDB" id="A0A2G5SGA0"/>
<comment type="caution">
    <text evidence="1">The sequence shown here is derived from an EMBL/GenBank/DDBJ whole genome shotgun (WGS) entry which is preliminary data.</text>
</comment>
<proteinExistence type="predicted"/>
<dbReference type="EMBL" id="PDUG01000010">
    <property type="protein sequence ID" value="PIC13939.1"/>
    <property type="molecule type" value="Genomic_DNA"/>
</dbReference>
<dbReference type="Proteomes" id="UP000230233">
    <property type="component" value="Unassembled WGS sequence"/>
</dbReference>
<reference evidence="2" key="1">
    <citation type="submission" date="2017-10" db="EMBL/GenBank/DDBJ databases">
        <title>Rapid genome shrinkage in a self-fertile nematode reveals novel sperm competition proteins.</title>
        <authorList>
            <person name="Yin D."/>
            <person name="Schwarz E.M."/>
            <person name="Thomas C.G."/>
            <person name="Felde R.L."/>
            <person name="Korf I.F."/>
            <person name="Cutter A.D."/>
            <person name="Schartner C.M."/>
            <person name="Ralston E.J."/>
            <person name="Meyer B.J."/>
            <person name="Haag E.S."/>
        </authorList>
    </citation>
    <scope>NUCLEOTIDE SEQUENCE [LARGE SCALE GENOMIC DNA]</scope>
    <source>
        <strain evidence="2">JU1422</strain>
    </source>
</reference>
<organism evidence="1 2">
    <name type="scientific">Caenorhabditis nigoni</name>
    <dbReference type="NCBI Taxonomy" id="1611254"/>
    <lineage>
        <taxon>Eukaryota</taxon>
        <taxon>Metazoa</taxon>
        <taxon>Ecdysozoa</taxon>
        <taxon>Nematoda</taxon>
        <taxon>Chromadorea</taxon>
        <taxon>Rhabditida</taxon>
        <taxon>Rhabditina</taxon>
        <taxon>Rhabditomorpha</taxon>
        <taxon>Rhabditoidea</taxon>
        <taxon>Rhabditidae</taxon>
        <taxon>Peloderinae</taxon>
        <taxon>Caenorhabditis</taxon>
    </lineage>
</organism>
<keyword evidence="2" id="KW-1185">Reference proteome</keyword>
<name>A0A2G5SGA0_9PELO</name>
<sequence length="74" mass="8842">MNRHLVVCANRQFAFSNAVRYVQKTFYLASQLYSKNEFFSMKLSYLSNLLFCPLVTQILCFTRFKHHCSPTKFY</sequence>
<evidence type="ECO:0000313" key="2">
    <source>
        <dbReference type="Proteomes" id="UP000230233"/>
    </source>
</evidence>